<keyword evidence="2" id="KW-1185">Reference proteome</keyword>
<dbReference type="EMBL" id="BGPR01079091">
    <property type="protein sequence ID" value="GBL73028.1"/>
    <property type="molecule type" value="Genomic_DNA"/>
</dbReference>
<gene>
    <name evidence="1" type="ORF">AVEN_17762_1</name>
</gene>
<name>A0A4Y1ZZX2_ARAVE</name>
<accession>A0A4Y1ZZX2</accession>
<evidence type="ECO:0000313" key="2">
    <source>
        <dbReference type="Proteomes" id="UP000499080"/>
    </source>
</evidence>
<dbReference type="AlphaFoldDB" id="A0A4Y1ZZX2"/>
<proteinExistence type="predicted"/>
<dbReference type="Proteomes" id="UP000499080">
    <property type="component" value="Unassembled WGS sequence"/>
</dbReference>
<comment type="caution">
    <text evidence="1">The sequence shown here is derived from an EMBL/GenBank/DDBJ whole genome shotgun (WGS) entry which is preliminary data.</text>
</comment>
<protein>
    <submittedName>
        <fullName evidence="1">Uncharacterized protein</fullName>
    </submittedName>
</protein>
<reference evidence="1 2" key="1">
    <citation type="journal article" date="2019" name="Sci. Rep.">
        <title>Orb-weaving spider Araneus ventricosus genome elucidates the spidroin gene catalogue.</title>
        <authorList>
            <person name="Kono N."/>
            <person name="Nakamura H."/>
            <person name="Ohtoshi R."/>
            <person name="Moran D.A.P."/>
            <person name="Shinohara A."/>
            <person name="Yoshida Y."/>
            <person name="Fujiwara M."/>
            <person name="Mori M."/>
            <person name="Tomita M."/>
            <person name="Arakawa K."/>
        </authorList>
    </citation>
    <scope>NUCLEOTIDE SEQUENCE [LARGE SCALE GENOMIC DNA]</scope>
</reference>
<organism evidence="1 2">
    <name type="scientific">Araneus ventricosus</name>
    <name type="common">Orbweaver spider</name>
    <name type="synonym">Epeira ventricosa</name>
    <dbReference type="NCBI Taxonomy" id="182803"/>
    <lineage>
        <taxon>Eukaryota</taxon>
        <taxon>Metazoa</taxon>
        <taxon>Ecdysozoa</taxon>
        <taxon>Arthropoda</taxon>
        <taxon>Chelicerata</taxon>
        <taxon>Arachnida</taxon>
        <taxon>Araneae</taxon>
        <taxon>Araneomorphae</taxon>
        <taxon>Entelegynae</taxon>
        <taxon>Araneoidea</taxon>
        <taxon>Araneidae</taxon>
        <taxon>Araneus</taxon>
    </lineage>
</organism>
<sequence>MISNQSPVQHLFQPSVEEKKISGCSTTTLVPFCLVQQDYLQVIRRDKLVPISAVCDGKARVLILHFDYIRIIFISRVKKMTDLNYTVRLMTKDDVPGTLEVWRQTGMQEGTHCLYTWLEVDKEAFNIAVTDSGNYLSKS</sequence>
<evidence type="ECO:0000313" key="1">
    <source>
        <dbReference type="EMBL" id="GBL73028.1"/>
    </source>
</evidence>